<keyword evidence="12" id="KW-1185">Reference proteome</keyword>
<dbReference type="PANTHER" id="PTHR11042">
    <property type="entry name" value="EUKARYOTIC TRANSLATION INITIATION FACTOR 2-ALPHA KINASE EIF2-ALPHA KINASE -RELATED"/>
    <property type="match status" value="1"/>
</dbReference>
<keyword evidence="8" id="KW-0723">Serine/threonine-protein kinase</keyword>
<evidence type="ECO:0000256" key="6">
    <source>
        <dbReference type="ARBA" id="ARBA00037982"/>
    </source>
</evidence>
<feature type="binding site" evidence="7">
    <location>
        <position position="201"/>
    </location>
    <ligand>
        <name>ATP</name>
        <dbReference type="ChEBI" id="CHEBI:30616"/>
    </ligand>
</feature>
<dbReference type="InterPro" id="IPR000719">
    <property type="entry name" value="Prot_kinase_dom"/>
</dbReference>
<keyword evidence="1" id="KW-0808">Transferase</keyword>
<dbReference type="InterPro" id="IPR011009">
    <property type="entry name" value="Kinase-like_dom_sf"/>
</dbReference>
<feature type="region of interest" description="Disordered" evidence="9">
    <location>
        <begin position="452"/>
        <end position="484"/>
    </location>
</feature>
<dbReference type="KEGG" id="psoj:PHYSODRAFT_509250"/>
<dbReference type="OMA" id="IMMLEIA"/>
<sequence>MRARSLHAALEEASKASSPRVSKTLSFMISDDDDDEDAEDDSYETAADAPVDRPGGTFRHRTRRMERLDVYVRQDPPYRRQSPQSPSNTLQRRSCSAEQTTPTSHRRHNLVRRCSRSASPPCASPATMLSNSLGATLSMMSPVKLRLKKLVVKQLSVEGCSNHFVSSFESLQTLRWLGAGVSAEVFKVRDPDSGELFAIKKSQQELRNDRERDLMSQEIGVLEKLAASQHNFDNIVRYYQAWQENGFFFLQMELCEGGTLQDFMATRNRDENLPENYVWNILRDIASGLKVLHDHDIVHLDVKPDNIFITEDGRLKIGDFGMAGKVVTSSKPSSQFGDLEGDAKYMAKELLSSADRLPSADIFCLGIMMLEIVTGMTLPEAGKDWHELREGVLPSFSPEYSEDLSALIRQMMDPDPARRPSAAAILKNPRMPAATEPATLIIEHALKQKLVVPAKTRNTNRSARSSLQTPHKVRPSTPSRSKSP</sequence>
<accession>G4ZPH2</accession>
<evidence type="ECO:0000313" key="12">
    <source>
        <dbReference type="Proteomes" id="UP000002640"/>
    </source>
</evidence>
<organism evidence="11 12">
    <name type="scientific">Phytophthora sojae (strain P6497)</name>
    <name type="common">Soybean stem and root rot agent</name>
    <name type="synonym">Phytophthora megasperma f. sp. glycines</name>
    <dbReference type="NCBI Taxonomy" id="1094619"/>
    <lineage>
        <taxon>Eukaryota</taxon>
        <taxon>Sar</taxon>
        <taxon>Stramenopiles</taxon>
        <taxon>Oomycota</taxon>
        <taxon>Peronosporomycetes</taxon>
        <taxon>Peronosporales</taxon>
        <taxon>Peronosporaceae</taxon>
        <taxon>Phytophthora</taxon>
    </lineage>
</organism>
<dbReference type="InterPro" id="IPR017441">
    <property type="entry name" value="Protein_kinase_ATP_BS"/>
</dbReference>
<evidence type="ECO:0000256" key="8">
    <source>
        <dbReference type="RuleBase" id="RU000304"/>
    </source>
</evidence>
<dbReference type="Proteomes" id="UP000002640">
    <property type="component" value="Unassembled WGS sequence"/>
</dbReference>
<dbReference type="PANTHER" id="PTHR11042:SF190">
    <property type="entry name" value="MITOSIS INHIBITOR PROTEIN KINASE MIK1"/>
    <property type="match status" value="1"/>
</dbReference>
<feature type="compositionally biased region" description="Low complexity" evidence="9">
    <location>
        <begin position="116"/>
        <end position="125"/>
    </location>
</feature>
<dbReference type="SMART" id="SM00220">
    <property type="entry name" value="S_TKc"/>
    <property type="match status" value="1"/>
</dbReference>
<feature type="compositionally biased region" description="Basic and acidic residues" evidence="9">
    <location>
        <begin position="65"/>
        <end position="78"/>
    </location>
</feature>
<dbReference type="PROSITE" id="PS00108">
    <property type="entry name" value="PROTEIN_KINASE_ST"/>
    <property type="match status" value="1"/>
</dbReference>
<dbReference type="AlphaFoldDB" id="G4ZPH2"/>
<dbReference type="InterPro" id="IPR008271">
    <property type="entry name" value="Ser/Thr_kinase_AS"/>
</dbReference>
<evidence type="ECO:0000259" key="10">
    <source>
        <dbReference type="PROSITE" id="PS50011"/>
    </source>
</evidence>
<dbReference type="GO" id="GO:0004674">
    <property type="term" value="F:protein serine/threonine kinase activity"/>
    <property type="evidence" value="ECO:0007669"/>
    <property type="project" value="UniProtKB-KW"/>
</dbReference>
<feature type="compositionally biased region" description="Polar residues" evidence="9">
    <location>
        <begin position="456"/>
        <end position="469"/>
    </location>
</feature>
<dbReference type="Gene3D" id="1.10.510.10">
    <property type="entry name" value="Transferase(Phosphotransferase) domain 1"/>
    <property type="match status" value="1"/>
</dbReference>
<dbReference type="GeneID" id="20658970"/>
<reference evidence="11 12" key="1">
    <citation type="journal article" date="2006" name="Science">
        <title>Phytophthora genome sequences uncover evolutionary origins and mechanisms of pathogenesis.</title>
        <authorList>
            <person name="Tyler B.M."/>
            <person name="Tripathy S."/>
            <person name="Zhang X."/>
            <person name="Dehal P."/>
            <person name="Jiang R.H."/>
            <person name="Aerts A."/>
            <person name="Arredondo F.D."/>
            <person name="Baxter L."/>
            <person name="Bensasson D."/>
            <person name="Beynon J.L."/>
            <person name="Chapman J."/>
            <person name="Damasceno C.M."/>
            <person name="Dorrance A.E."/>
            <person name="Dou D."/>
            <person name="Dickerman A.W."/>
            <person name="Dubchak I.L."/>
            <person name="Garbelotto M."/>
            <person name="Gijzen M."/>
            <person name="Gordon S.G."/>
            <person name="Govers F."/>
            <person name="Grunwald N.J."/>
            <person name="Huang W."/>
            <person name="Ivors K.L."/>
            <person name="Jones R.W."/>
            <person name="Kamoun S."/>
            <person name="Krampis K."/>
            <person name="Lamour K.H."/>
            <person name="Lee M.K."/>
            <person name="McDonald W.H."/>
            <person name="Medina M."/>
            <person name="Meijer H.J."/>
            <person name="Nordberg E.K."/>
            <person name="Maclean D.J."/>
            <person name="Ospina-Giraldo M.D."/>
            <person name="Morris P.F."/>
            <person name="Phuntumart V."/>
            <person name="Putnam N.H."/>
            <person name="Rash S."/>
            <person name="Rose J.K."/>
            <person name="Sakihama Y."/>
            <person name="Salamov A.A."/>
            <person name="Savidor A."/>
            <person name="Scheuring C.F."/>
            <person name="Smith B.M."/>
            <person name="Sobral B.W."/>
            <person name="Terry A."/>
            <person name="Torto-Alalibo T.A."/>
            <person name="Win J."/>
            <person name="Xu Z."/>
            <person name="Zhang H."/>
            <person name="Grigoriev I.V."/>
            <person name="Rokhsar D.S."/>
            <person name="Boore J.L."/>
        </authorList>
    </citation>
    <scope>NUCLEOTIDE SEQUENCE [LARGE SCALE GENOMIC DNA]</scope>
    <source>
        <strain evidence="11 12">P6497</strain>
    </source>
</reference>
<evidence type="ECO:0000313" key="11">
    <source>
        <dbReference type="EMBL" id="EGZ15796.1"/>
    </source>
</evidence>
<evidence type="ECO:0000256" key="5">
    <source>
        <dbReference type="ARBA" id="ARBA00023193"/>
    </source>
</evidence>
<evidence type="ECO:0000256" key="2">
    <source>
        <dbReference type="ARBA" id="ARBA00022741"/>
    </source>
</evidence>
<gene>
    <name evidence="11" type="ORF">PHYSODRAFT_509250</name>
</gene>
<feature type="domain" description="Protein kinase" evidence="10">
    <location>
        <begin position="171"/>
        <end position="431"/>
    </location>
</feature>
<protein>
    <recommendedName>
        <fullName evidence="10">Protein kinase domain-containing protein</fullName>
    </recommendedName>
</protein>
<feature type="compositionally biased region" description="Acidic residues" evidence="9">
    <location>
        <begin position="30"/>
        <end position="43"/>
    </location>
</feature>
<feature type="compositionally biased region" description="Polar residues" evidence="9">
    <location>
        <begin position="15"/>
        <end position="27"/>
    </location>
</feature>
<feature type="region of interest" description="Disordered" evidence="9">
    <location>
        <begin position="1"/>
        <end position="125"/>
    </location>
</feature>
<feature type="compositionally biased region" description="Polar residues" evidence="9">
    <location>
        <begin position="88"/>
        <end position="103"/>
    </location>
</feature>
<dbReference type="GO" id="GO:0005634">
    <property type="term" value="C:nucleus"/>
    <property type="evidence" value="ECO:0007669"/>
    <property type="project" value="TreeGrafter"/>
</dbReference>
<dbReference type="PROSITE" id="PS50011">
    <property type="entry name" value="PROTEIN_KINASE_DOM"/>
    <property type="match status" value="1"/>
</dbReference>
<evidence type="ECO:0000256" key="9">
    <source>
        <dbReference type="SAM" id="MobiDB-lite"/>
    </source>
</evidence>
<dbReference type="InterPro" id="IPR050339">
    <property type="entry name" value="CC_SR_Kinase"/>
</dbReference>
<keyword evidence="4 7" id="KW-0067">ATP-binding</keyword>
<proteinExistence type="inferred from homology"/>
<keyword evidence="2 7" id="KW-0547">Nucleotide-binding</keyword>
<dbReference type="SMR" id="G4ZPH2"/>
<dbReference type="PROSITE" id="PS00107">
    <property type="entry name" value="PROTEIN_KINASE_ATP"/>
    <property type="match status" value="1"/>
</dbReference>
<dbReference type="GO" id="GO:0005524">
    <property type="term" value="F:ATP binding"/>
    <property type="evidence" value="ECO:0007669"/>
    <property type="project" value="UniProtKB-UniRule"/>
</dbReference>
<dbReference type="EMBL" id="JH159155">
    <property type="protein sequence ID" value="EGZ15796.1"/>
    <property type="molecule type" value="Genomic_DNA"/>
</dbReference>
<evidence type="ECO:0000256" key="4">
    <source>
        <dbReference type="ARBA" id="ARBA00022840"/>
    </source>
</evidence>
<keyword evidence="3" id="KW-0418">Kinase</keyword>
<evidence type="ECO:0000256" key="7">
    <source>
        <dbReference type="PROSITE-ProRule" id="PRU10141"/>
    </source>
</evidence>
<evidence type="ECO:0000256" key="1">
    <source>
        <dbReference type="ARBA" id="ARBA00022679"/>
    </source>
</evidence>
<keyword evidence="5" id="KW-0652">Protein synthesis inhibitor</keyword>
<comment type="similarity">
    <text evidence="6">Belongs to the protein kinase superfamily. Ser/Thr protein kinase family. GCN2 subfamily.</text>
</comment>
<dbReference type="Gene3D" id="3.30.200.20">
    <property type="entry name" value="Phosphorylase Kinase, domain 1"/>
    <property type="match status" value="1"/>
</dbReference>
<name>G4ZPH2_PHYSP</name>
<dbReference type="GO" id="GO:0017148">
    <property type="term" value="P:negative regulation of translation"/>
    <property type="evidence" value="ECO:0007669"/>
    <property type="project" value="UniProtKB-KW"/>
</dbReference>
<evidence type="ECO:0000256" key="3">
    <source>
        <dbReference type="ARBA" id="ARBA00022777"/>
    </source>
</evidence>
<dbReference type="InParanoid" id="G4ZPH2"/>
<dbReference type="GO" id="GO:0005737">
    <property type="term" value="C:cytoplasm"/>
    <property type="evidence" value="ECO:0007669"/>
    <property type="project" value="TreeGrafter"/>
</dbReference>
<dbReference type="STRING" id="1094619.G4ZPH2"/>
<dbReference type="SUPFAM" id="SSF56112">
    <property type="entry name" value="Protein kinase-like (PK-like)"/>
    <property type="match status" value="1"/>
</dbReference>
<dbReference type="Pfam" id="PF00069">
    <property type="entry name" value="Pkinase"/>
    <property type="match status" value="1"/>
</dbReference>
<feature type="compositionally biased region" description="Basic residues" evidence="9">
    <location>
        <begin position="104"/>
        <end position="115"/>
    </location>
</feature>
<dbReference type="RefSeq" id="XP_009529545.1">
    <property type="nucleotide sequence ID" value="XM_009531250.1"/>
</dbReference>